<organism evidence="3 4">
    <name type="scientific">Novipirellula aureliae</name>
    <dbReference type="NCBI Taxonomy" id="2527966"/>
    <lineage>
        <taxon>Bacteria</taxon>
        <taxon>Pseudomonadati</taxon>
        <taxon>Planctomycetota</taxon>
        <taxon>Planctomycetia</taxon>
        <taxon>Pirellulales</taxon>
        <taxon>Pirellulaceae</taxon>
        <taxon>Novipirellula</taxon>
    </lineage>
</organism>
<dbReference type="OrthoDB" id="266214at2"/>
<keyword evidence="1" id="KW-1133">Transmembrane helix</keyword>
<dbReference type="RefSeq" id="WP_146598973.1">
    <property type="nucleotide sequence ID" value="NZ_SJPY01000002.1"/>
</dbReference>
<dbReference type="AlphaFoldDB" id="A0A5C6E4R2"/>
<dbReference type="SUPFAM" id="SSF58104">
    <property type="entry name" value="Methyl-accepting chemotaxis protein (MCP) signaling domain"/>
    <property type="match status" value="1"/>
</dbReference>
<feature type="transmembrane region" description="Helical" evidence="1">
    <location>
        <begin position="12"/>
        <end position="33"/>
    </location>
</feature>
<feature type="domain" description="Mce/MlaD" evidence="2">
    <location>
        <begin position="52"/>
        <end position="107"/>
    </location>
</feature>
<reference evidence="3 4" key="1">
    <citation type="submission" date="2019-02" db="EMBL/GenBank/DDBJ databases">
        <title>Deep-cultivation of Planctomycetes and their phenomic and genomic characterization uncovers novel biology.</title>
        <authorList>
            <person name="Wiegand S."/>
            <person name="Jogler M."/>
            <person name="Boedeker C."/>
            <person name="Pinto D."/>
            <person name="Vollmers J."/>
            <person name="Rivas-Marin E."/>
            <person name="Kohn T."/>
            <person name="Peeters S.H."/>
            <person name="Heuer A."/>
            <person name="Rast P."/>
            <person name="Oberbeckmann S."/>
            <person name="Bunk B."/>
            <person name="Jeske O."/>
            <person name="Meyerdierks A."/>
            <person name="Storesund J.E."/>
            <person name="Kallscheuer N."/>
            <person name="Luecker S."/>
            <person name="Lage O.M."/>
            <person name="Pohl T."/>
            <person name="Merkel B.J."/>
            <person name="Hornburger P."/>
            <person name="Mueller R.-W."/>
            <person name="Bruemmer F."/>
            <person name="Labrenz M."/>
            <person name="Spormann A.M."/>
            <person name="Op Den Camp H."/>
            <person name="Overmann J."/>
            <person name="Amann R."/>
            <person name="Jetten M.S.M."/>
            <person name="Mascher T."/>
            <person name="Medema M.H."/>
            <person name="Devos D.P."/>
            <person name="Kaster A.-K."/>
            <person name="Ovreas L."/>
            <person name="Rohde M."/>
            <person name="Galperin M.Y."/>
            <person name="Jogler C."/>
        </authorList>
    </citation>
    <scope>NUCLEOTIDE SEQUENCE [LARGE SCALE GENOMIC DNA]</scope>
    <source>
        <strain evidence="3 4">Q31b</strain>
    </source>
</reference>
<name>A0A5C6E4R2_9BACT</name>
<proteinExistence type="predicted"/>
<keyword evidence="1" id="KW-0472">Membrane</keyword>
<evidence type="ECO:0000313" key="4">
    <source>
        <dbReference type="Proteomes" id="UP000315471"/>
    </source>
</evidence>
<dbReference type="Proteomes" id="UP000315471">
    <property type="component" value="Unassembled WGS sequence"/>
</dbReference>
<dbReference type="InterPro" id="IPR052336">
    <property type="entry name" value="MlaD_Phospholipid_Transporter"/>
</dbReference>
<dbReference type="InterPro" id="IPR003399">
    <property type="entry name" value="Mce/MlaD"/>
</dbReference>
<evidence type="ECO:0000256" key="1">
    <source>
        <dbReference type="SAM" id="Phobius"/>
    </source>
</evidence>
<dbReference type="EMBL" id="SJPY01000002">
    <property type="protein sequence ID" value="TWU43922.1"/>
    <property type="molecule type" value="Genomic_DNA"/>
</dbReference>
<accession>A0A5C6E4R2</accession>
<dbReference type="PANTHER" id="PTHR33371">
    <property type="entry name" value="INTERMEMBRANE PHOSPHOLIPID TRANSPORT SYSTEM BINDING PROTEIN MLAD-RELATED"/>
    <property type="match status" value="1"/>
</dbReference>
<sequence>MNEPLRLRYTNQIVGVFLLILLLFVIGLSVLLLQATDYFVEQDLYWIEIAQEDVDDLYKGADVMILGERAGAVDSIRYIDGSDRIRVNLRIDPTKSADIFTDSVVLLQRRFGLGNPILVIRRAHRDGASEAQSLPAGSRLENFHGEDDRIDQMAREVATVSDSVRKIQQKLDPTLTGIEQSAKRFTSSLDDSVDPALASTRRASDSVRVTSEAVRPEVVDTMQTVRTATENLESRIETLTGKIEQLVEKDVRRTLADVRESTDDISEAAKGVNQSTETVSEDIAETLAALRVAAEQVQQLATETREVVRMVRKEANDLPGTTQRVNDTVSDTQELVGEVRSHWLLRRYRDQSTASEQLSPSSVRGGSAR</sequence>
<comment type="caution">
    <text evidence="3">The sequence shown here is derived from an EMBL/GenBank/DDBJ whole genome shotgun (WGS) entry which is preliminary data.</text>
</comment>
<dbReference type="Pfam" id="PF02470">
    <property type="entry name" value="MlaD"/>
    <property type="match status" value="1"/>
</dbReference>
<keyword evidence="4" id="KW-1185">Reference proteome</keyword>
<evidence type="ECO:0000313" key="3">
    <source>
        <dbReference type="EMBL" id="TWU43922.1"/>
    </source>
</evidence>
<gene>
    <name evidence="3" type="ORF">Q31b_14540</name>
</gene>
<protein>
    <recommendedName>
        <fullName evidence="2">Mce/MlaD domain-containing protein</fullName>
    </recommendedName>
</protein>
<dbReference type="PANTHER" id="PTHR33371:SF4">
    <property type="entry name" value="INTERMEMBRANE PHOSPHOLIPID TRANSPORT SYSTEM BINDING PROTEIN MLAD"/>
    <property type="match status" value="1"/>
</dbReference>
<keyword evidence="1" id="KW-0812">Transmembrane</keyword>
<evidence type="ECO:0000259" key="2">
    <source>
        <dbReference type="Pfam" id="PF02470"/>
    </source>
</evidence>